<dbReference type="PANTHER" id="PTHR10429:SF0">
    <property type="entry name" value="DNA-3-METHYLADENINE GLYCOSYLASE"/>
    <property type="match status" value="1"/>
</dbReference>
<evidence type="ECO:0000313" key="6">
    <source>
        <dbReference type="EMBL" id="GIH10686.1"/>
    </source>
</evidence>
<dbReference type="HAMAP" id="MF_00527">
    <property type="entry name" value="3MGH"/>
    <property type="match status" value="1"/>
</dbReference>
<dbReference type="InterPro" id="IPR036995">
    <property type="entry name" value="MPG_sf"/>
</dbReference>
<name>A0A8J3QKA6_9ACTN</name>
<dbReference type="Proteomes" id="UP000612899">
    <property type="component" value="Unassembled WGS sequence"/>
</dbReference>
<dbReference type="GO" id="GO:0003905">
    <property type="term" value="F:alkylbase DNA N-glycosylase activity"/>
    <property type="evidence" value="ECO:0007669"/>
    <property type="project" value="InterPro"/>
</dbReference>
<dbReference type="EMBL" id="BONY01000103">
    <property type="protein sequence ID" value="GIH10686.1"/>
    <property type="molecule type" value="Genomic_DNA"/>
</dbReference>
<protein>
    <recommendedName>
        <fullName evidence="5">Putative 3-methyladenine DNA glycosylase</fullName>
        <ecNumber evidence="5">3.2.2.-</ecNumber>
    </recommendedName>
</protein>
<evidence type="ECO:0000256" key="5">
    <source>
        <dbReference type="HAMAP-Rule" id="MF_00527"/>
    </source>
</evidence>
<evidence type="ECO:0000256" key="4">
    <source>
        <dbReference type="ARBA" id="ARBA00023204"/>
    </source>
</evidence>
<dbReference type="NCBIfam" id="NF002003">
    <property type="entry name" value="PRK00802.1-3"/>
    <property type="match status" value="1"/>
</dbReference>
<dbReference type="GO" id="GO:0003677">
    <property type="term" value="F:DNA binding"/>
    <property type="evidence" value="ECO:0007669"/>
    <property type="project" value="InterPro"/>
</dbReference>
<comment type="similarity">
    <text evidence="1 5">Belongs to the DNA glycosylase MPG family.</text>
</comment>
<dbReference type="PANTHER" id="PTHR10429">
    <property type="entry name" value="DNA-3-METHYLADENINE GLYCOSYLASE"/>
    <property type="match status" value="1"/>
</dbReference>
<dbReference type="RefSeq" id="WP_203914403.1">
    <property type="nucleotide sequence ID" value="NZ_BONY01000103.1"/>
</dbReference>
<dbReference type="NCBIfam" id="TIGR00567">
    <property type="entry name" value="3mg"/>
    <property type="match status" value="1"/>
</dbReference>
<evidence type="ECO:0000256" key="2">
    <source>
        <dbReference type="ARBA" id="ARBA00022763"/>
    </source>
</evidence>
<keyword evidence="7" id="KW-1185">Reference proteome</keyword>
<dbReference type="GO" id="GO:0006284">
    <property type="term" value="P:base-excision repair"/>
    <property type="evidence" value="ECO:0007669"/>
    <property type="project" value="InterPro"/>
</dbReference>
<proteinExistence type="inferred from homology"/>
<evidence type="ECO:0000313" key="7">
    <source>
        <dbReference type="Proteomes" id="UP000612899"/>
    </source>
</evidence>
<dbReference type="EC" id="3.2.2.-" evidence="5"/>
<organism evidence="6 7">
    <name type="scientific">Rhizocola hellebori</name>
    <dbReference type="NCBI Taxonomy" id="1392758"/>
    <lineage>
        <taxon>Bacteria</taxon>
        <taxon>Bacillati</taxon>
        <taxon>Actinomycetota</taxon>
        <taxon>Actinomycetes</taxon>
        <taxon>Micromonosporales</taxon>
        <taxon>Micromonosporaceae</taxon>
        <taxon>Rhizocola</taxon>
    </lineage>
</organism>
<sequence>MSKADYKWLDLPAEQVVTVARSLLGWHLVGDGVTVRLTETEAYLGGGRDSASHADRGRTPRNSVMFGEAGVAYVYYIYGAHYCLNVVCGQPGDAAAVLLRAGEVVEGADIARERRPTARADRDLARGPGCLVRALGIGPEIYGTSLITGPVRLVPPARKVKAGQISAGPRVGVSSAHDYPWRFWLTDDPTVSSYKRHVPKRAPVSGPARAAR</sequence>
<dbReference type="Pfam" id="PF02245">
    <property type="entry name" value="Pur_DNA_glyco"/>
    <property type="match status" value="1"/>
</dbReference>
<keyword evidence="3 5" id="KW-0378">Hydrolase</keyword>
<keyword evidence="4 5" id="KW-0234">DNA repair</keyword>
<comment type="caution">
    <text evidence="6">The sequence shown here is derived from an EMBL/GenBank/DDBJ whole genome shotgun (WGS) entry which is preliminary data.</text>
</comment>
<dbReference type="InterPro" id="IPR003180">
    <property type="entry name" value="MPG"/>
</dbReference>
<accession>A0A8J3QKA6</accession>
<dbReference type="CDD" id="cd00540">
    <property type="entry name" value="AAG"/>
    <property type="match status" value="1"/>
</dbReference>
<dbReference type="Gene3D" id="3.10.300.10">
    <property type="entry name" value="Methylpurine-DNA glycosylase (MPG)"/>
    <property type="match status" value="1"/>
</dbReference>
<dbReference type="InterPro" id="IPR011034">
    <property type="entry name" value="Formyl_transferase-like_C_sf"/>
</dbReference>
<dbReference type="SUPFAM" id="SSF50486">
    <property type="entry name" value="FMT C-terminal domain-like"/>
    <property type="match status" value="1"/>
</dbReference>
<reference evidence="6" key="1">
    <citation type="submission" date="2021-01" db="EMBL/GenBank/DDBJ databases">
        <title>Whole genome shotgun sequence of Rhizocola hellebori NBRC 109834.</title>
        <authorList>
            <person name="Komaki H."/>
            <person name="Tamura T."/>
        </authorList>
    </citation>
    <scope>NUCLEOTIDE SEQUENCE</scope>
    <source>
        <strain evidence="6">NBRC 109834</strain>
    </source>
</reference>
<keyword evidence="2 5" id="KW-0227">DNA damage</keyword>
<gene>
    <name evidence="6" type="ORF">Rhe02_87530</name>
</gene>
<evidence type="ECO:0000256" key="1">
    <source>
        <dbReference type="ARBA" id="ARBA00009232"/>
    </source>
</evidence>
<dbReference type="AlphaFoldDB" id="A0A8J3QKA6"/>
<evidence type="ECO:0000256" key="3">
    <source>
        <dbReference type="ARBA" id="ARBA00022801"/>
    </source>
</evidence>